<reference evidence="4 5" key="2">
    <citation type="submission" date="2019-06" db="EMBL/GenBank/DDBJ databases">
        <title>Co-occurence of chitin degradation, pigmentation and bioactivity in marine Pseudoalteromonas.</title>
        <authorList>
            <person name="Sonnenschein E.C."/>
            <person name="Bech P.K."/>
        </authorList>
    </citation>
    <scope>NUCLEOTIDE SEQUENCE [LARGE SCALE GENOMIC DNA]</scope>
    <source>
        <strain evidence="5">S3790</strain>
        <strain evidence="3 4">S3895</strain>
    </source>
</reference>
<dbReference type="EMBL" id="PNBW01000046">
    <property type="protein sequence ID" value="TMO74814.1"/>
    <property type="molecule type" value="Genomic_DNA"/>
</dbReference>
<dbReference type="Gene3D" id="3.30.700.10">
    <property type="entry name" value="Glycoprotein, Type 4 Pilin"/>
    <property type="match status" value="1"/>
</dbReference>
<evidence type="ECO:0000313" key="2">
    <source>
        <dbReference type="EMBL" id="TMO69012.1"/>
    </source>
</evidence>
<dbReference type="PANTHER" id="PTHR30093">
    <property type="entry name" value="GENERAL SECRETION PATHWAY PROTEIN G"/>
    <property type="match status" value="1"/>
</dbReference>
<reference evidence="4 5" key="1">
    <citation type="submission" date="2018-01" db="EMBL/GenBank/DDBJ databases">
        <authorList>
            <person name="Paulsen S."/>
            <person name="Gram L.K."/>
        </authorList>
    </citation>
    <scope>NUCLEOTIDE SEQUENCE [LARGE SCALE GENOMIC DNA]</scope>
    <source>
        <strain evidence="2 5">S3790</strain>
        <strain evidence="3 4">S3895</strain>
    </source>
</reference>
<dbReference type="Pfam" id="PF07963">
    <property type="entry name" value="N_methyl"/>
    <property type="match status" value="1"/>
</dbReference>
<dbReference type="InterPro" id="IPR045584">
    <property type="entry name" value="Pilin-like"/>
</dbReference>
<keyword evidence="1" id="KW-0812">Transmembrane</keyword>
<reference evidence="2" key="3">
    <citation type="submission" date="2019-09" db="EMBL/GenBank/DDBJ databases">
        <title>Co-occurence of chitin degradation, pigmentation and bioactivity in marine Pseudoalteromonas.</title>
        <authorList>
            <person name="Sonnenschein E.C."/>
            <person name="Bech P.K."/>
        </authorList>
    </citation>
    <scope>NUCLEOTIDE SEQUENCE</scope>
    <source>
        <strain evidence="2">S3790</strain>
    </source>
</reference>
<dbReference type="GO" id="GO:0043683">
    <property type="term" value="P:type IV pilus assembly"/>
    <property type="evidence" value="ECO:0007669"/>
    <property type="project" value="InterPro"/>
</dbReference>
<dbReference type="PANTHER" id="PTHR30093:SF47">
    <property type="entry name" value="TYPE IV PILUS NON-CORE MINOR PILIN PILE"/>
    <property type="match status" value="1"/>
</dbReference>
<sequence>MRSLKGFTLTELLISVLIVAVLGSLALPSYFQYVQESRRSEAQQKMLQIAAILERIYSRNGGYPDASSFSLTQTDSAYDFIYVNLEKPEGAADFRSLAFLLSAKPKTGGPQITDKCSTLTLNHQGIKGPVDNDCW</sequence>
<evidence type="ECO:0000256" key="1">
    <source>
        <dbReference type="SAM" id="Phobius"/>
    </source>
</evidence>
<keyword evidence="4" id="KW-1185">Reference proteome</keyword>
<keyword evidence="1" id="KW-1133">Transmembrane helix</keyword>
<dbReference type="Pfam" id="PF16732">
    <property type="entry name" value="ComP_DUS"/>
    <property type="match status" value="1"/>
</dbReference>
<name>A0A5S3VAN6_9GAMM</name>
<dbReference type="Proteomes" id="UP000307217">
    <property type="component" value="Unassembled WGS sequence"/>
</dbReference>
<accession>A0A5S3VAN6</accession>
<proteinExistence type="predicted"/>
<dbReference type="SUPFAM" id="SSF54523">
    <property type="entry name" value="Pili subunits"/>
    <property type="match status" value="1"/>
</dbReference>
<protein>
    <submittedName>
        <fullName evidence="2">Type IV pilin</fullName>
    </submittedName>
</protein>
<dbReference type="NCBIfam" id="TIGR02532">
    <property type="entry name" value="IV_pilin_GFxxxE"/>
    <property type="match status" value="1"/>
</dbReference>
<dbReference type="AlphaFoldDB" id="A0A5S3VAN6"/>
<evidence type="ECO:0000313" key="3">
    <source>
        <dbReference type="EMBL" id="TMO74814.1"/>
    </source>
</evidence>
<comment type="caution">
    <text evidence="2">The sequence shown here is derived from an EMBL/GenBank/DDBJ whole genome shotgun (WGS) entry which is preliminary data.</text>
</comment>
<keyword evidence="1" id="KW-0472">Membrane</keyword>
<dbReference type="InterPro" id="IPR012902">
    <property type="entry name" value="N_methyl_site"/>
</dbReference>
<dbReference type="Proteomes" id="UP000307164">
    <property type="component" value="Unassembled WGS sequence"/>
</dbReference>
<dbReference type="OrthoDB" id="5572189at2"/>
<dbReference type="InterPro" id="IPR031982">
    <property type="entry name" value="PilE-like"/>
</dbReference>
<dbReference type="EMBL" id="PNBX01000026">
    <property type="protein sequence ID" value="TMO69012.1"/>
    <property type="molecule type" value="Genomic_DNA"/>
</dbReference>
<evidence type="ECO:0000313" key="5">
    <source>
        <dbReference type="Proteomes" id="UP000307217"/>
    </source>
</evidence>
<organism evidence="2 5">
    <name type="scientific">Pseudoalteromonas aurantia</name>
    <dbReference type="NCBI Taxonomy" id="43654"/>
    <lineage>
        <taxon>Bacteria</taxon>
        <taxon>Pseudomonadati</taxon>
        <taxon>Pseudomonadota</taxon>
        <taxon>Gammaproteobacteria</taxon>
        <taxon>Alteromonadales</taxon>
        <taxon>Pseudoalteromonadaceae</taxon>
        <taxon>Pseudoalteromonas</taxon>
    </lineage>
</organism>
<feature type="transmembrane region" description="Helical" evidence="1">
    <location>
        <begin position="12"/>
        <end position="31"/>
    </location>
</feature>
<evidence type="ECO:0000313" key="4">
    <source>
        <dbReference type="Proteomes" id="UP000307164"/>
    </source>
</evidence>
<gene>
    <name evidence="2" type="ORF">CWC19_06880</name>
    <name evidence="3" type="ORF">CWC20_09805</name>
</gene>